<organism evidence="1">
    <name type="scientific">Arundo donax</name>
    <name type="common">Giant reed</name>
    <name type="synonym">Donax arundinaceus</name>
    <dbReference type="NCBI Taxonomy" id="35708"/>
    <lineage>
        <taxon>Eukaryota</taxon>
        <taxon>Viridiplantae</taxon>
        <taxon>Streptophyta</taxon>
        <taxon>Embryophyta</taxon>
        <taxon>Tracheophyta</taxon>
        <taxon>Spermatophyta</taxon>
        <taxon>Magnoliopsida</taxon>
        <taxon>Liliopsida</taxon>
        <taxon>Poales</taxon>
        <taxon>Poaceae</taxon>
        <taxon>PACMAD clade</taxon>
        <taxon>Arundinoideae</taxon>
        <taxon>Arundineae</taxon>
        <taxon>Arundo</taxon>
    </lineage>
</organism>
<dbReference type="AlphaFoldDB" id="A0A0A9B287"/>
<reference evidence="1" key="2">
    <citation type="journal article" date="2015" name="Data Brief">
        <title>Shoot transcriptome of the giant reed, Arundo donax.</title>
        <authorList>
            <person name="Barrero R.A."/>
            <person name="Guerrero F.D."/>
            <person name="Moolhuijzen P."/>
            <person name="Goolsby J.A."/>
            <person name="Tidwell J."/>
            <person name="Bellgard S.E."/>
            <person name="Bellgard M.I."/>
        </authorList>
    </citation>
    <scope>NUCLEOTIDE SEQUENCE</scope>
    <source>
        <tissue evidence="1">Shoot tissue taken approximately 20 cm above the soil surface</tissue>
    </source>
</reference>
<sequence length="39" mass="4514">MSTSHTGLQVIRSMDKFHDDLARALLFKYEDIFLSLVNT</sequence>
<proteinExistence type="predicted"/>
<reference evidence="1" key="1">
    <citation type="submission" date="2014-09" db="EMBL/GenBank/DDBJ databases">
        <authorList>
            <person name="Magalhaes I.L.F."/>
            <person name="Oliveira U."/>
            <person name="Santos F.R."/>
            <person name="Vidigal T.H.D.A."/>
            <person name="Brescovit A.D."/>
            <person name="Santos A.J."/>
        </authorList>
    </citation>
    <scope>NUCLEOTIDE SEQUENCE</scope>
    <source>
        <tissue evidence="1">Shoot tissue taken approximately 20 cm above the soil surface</tissue>
    </source>
</reference>
<dbReference type="EMBL" id="GBRH01240409">
    <property type="protein sequence ID" value="JAD57486.1"/>
    <property type="molecule type" value="Transcribed_RNA"/>
</dbReference>
<name>A0A0A9B287_ARUDO</name>
<evidence type="ECO:0000313" key="1">
    <source>
        <dbReference type="EMBL" id="JAD57486.1"/>
    </source>
</evidence>
<accession>A0A0A9B287</accession>
<protein>
    <submittedName>
        <fullName evidence="1">Uncharacterized protein</fullName>
    </submittedName>
</protein>